<dbReference type="InterPro" id="IPR011961">
    <property type="entry name" value="RimM"/>
</dbReference>
<dbReference type="Proteomes" id="UP000254601">
    <property type="component" value="Unassembled WGS sequence"/>
</dbReference>
<comment type="similarity">
    <text evidence="5">Belongs to the RimM family.</text>
</comment>
<evidence type="ECO:0000256" key="1">
    <source>
        <dbReference type="ARBA" id="ARBA00022490"/>
    </source>
</evidence>
<evidence type="ECO:0000259" key="6">
    <source>
        <dbReference type="Pfam" id="PF01782"/>
    </source>
</evidence>
<dbReference type="InterPro" id="IPR011033">
    <property type="entry name" value="PRC_barrel-like_sf"/>
</dbReference>
<evidence type="ECO:0000256" key="2">
    <source>
        <dbReference type="ARBA" id="ARBA00022517"/>
    </source>
</evidence>
<dbReference type="AlphaFoldDB" id="A0A380MQE9"/>
<dbReference type="GO" id="GO:0005737">
    <property type="term" value="C:cytoplasm"/>
    <property type="evidence" value="ECO:0007669"/>
    <property type="project" value="UniProtKB-SubCell"/>
</dbReference>
<dbReference type="GO" id="GO:0043022">
    <property type="term" value="F:ribosome binding"/>
    <property type="evidence" value="ECO:0007669"/>
    <property type="project" value="InterPro"/>
</dbReference>
<dbReference type="SUPFAM" id="SSF50447">
    <property type="entry name" value="Translation proteins"/>
    <property type="match status" value="1"/>
</dbReference>
<dbReference type="InterPro" id="IPR009000">
    <property type="entry name" value="Transl_B-barrel_sf"/>
</dbReference>
<name>A0A380MQE9_9GAMM</name>
<comment type="function">
    <text evidence="5">An accessory protein needed during the final step in the assembly of 30S ribosomal subunit, possibly for assembly of the head region. Essential for efficient processing of 16S rRNA. May be needed both before and after RbfA during the maturation of 16S rRNA. It has affinity for free ribosomal 30S subunits but not for 70S ribosomes.</text>
</comment>
<keyword evidence="1 5" id="KW-0963">Cytoplasm</keyword>
<dbReference type="Gene3D" id="2.30.30.240">
    <property type="entry name" value="PRC-barrel domain"/>
    <property type="match status" value="1"/>
</dbReference>
<dbReference type="Gene3D" id="2.40.30.60">
    <property type="entry name" value="RimM"/>
    <property type="match status" value="1"/>
</dbReference>
<evidence type="ECO:0000256" key="3">
    <source>
        <dbReference type="ARBA" id="ARBA00022552"/>
    </source>
</evidence>
<proteinExistence type="inferred from homology"/>
<accession>A0A380MQE9</accession>
<gene>
    <name evidence="5 8" type="primary">rimM</name>
    <name evidence="8" type="ORF">NCTC13337_00957</name>
</gene>
<dbReference type="InterPro" id="IPR036976">
    <property type="entry name" value="RimM_N_sf"/>
</dbReference>
<protein>
    <recommendedName>
        <fullName evidence="5">Ribosome maturation factor RimM</fullName>
    </recommendedName>
</protein>
<keyword evidence="2 5" id="KW-0690">Ribosome biogenesis</keyword>
<dbReference type="InterPro" id="IPR056792">
    <property type="entry name" value="PRC_RimM"/>
</dbReference>
<dbReference type="HAMAP" id="MF_00014">
    <property type="entry name" value="Ribosome_mat_RimM"/>
    <property type="match status" value="1"/>
</dbReference>
<dbReference type="OrthoDB" id="9783509at2"/>
<evidence type="ECO:0000256" key="5">
    <source>
        <dbReference type="HAMAP-Rule" id="MF_00014"/>
    </source>
</evidence>
<dbReference type="InterPro" id="IPR002676">
    <property type="entry name" value="RimM_N"/>
</dbReference>
<keyword evidence="9" id="KW-1185">Reference proteome</keyword>
<dbReference type="GO" id="GO:0006364">
    <property type="term" value="P:rRNA processing"/>
    <property type="evidence" value="ECO:0007669"/>
    <property type="project" value="UniProtKB-UniRule"/>
</dbReference>
<evidence type="ECO:0000313" key="9">
    <source>
        <dbReference type="Proteomes" id="UP000254601"/>
    </source>
</evidence>
<dbReference type="NCBIfam" id="TIGR02273">
    <property type="entry name" value="16S_RimM"/>
    <property type="match status" value="1"/>
</dbReference>
<comment type="domain">
    <text evidence="5">The PRC barrel domain binds ribosomal protein uS19.</text>
</comment>
<dbReference type="Pfam" id="PF01782">
    <property type="entry name" value="RimM"/>
    <property type="match status" value="1"/>
</dbReference>
<reference evidence="8 9" key="1">
    <citation type="submission" date="2018-06" db="EMBL/GenBank/DDBJ databases">
        <authorList>
            <consortium name="Pathogen Informatics"/>
            <person name="Doyle S."/>
        </authorList>
    </citation>
    <scope>NUCLEOTIDE SEQUENCE [LARGE SCALE GENOMIC DNA]</scope>
    <source>
        <strain evidence="8 9">NCTC13337</strain>
    </source>
</reference>
<evidence type="ECO:0000259" key="7">
    <source>
        <dbReference type="Pfam" id="PF24986"/>
    </source>
</evidence>
<dbReference type="EMBL" id="UHIC01000001">
    <property type="protein sequence ID" value="SUO94839.1"/>
    <property type="molecule type" value="Genomic_DNA"/>
</dbReference>
<keyword evidence="4 5" id="KW-0143">Chaperone</keyword>
<dbReference type="GO" id="GO:0042274">
    <property type="term" value="P:ribosomal small subunit biogenesis"/>
    <property type="evidence" value="ECO:0007669"/>
    <property type="project" value="UniProtKB-UniRule"/>
</dbReference>
<dbReference type="Pfam" id="PF24986">
    <property type="entry name" value="PRC_RimM"/>
    <property type="match status" value="1"/>
</dbReference>
<keyword evidence="3 5" id="KW-0698">rRNA processing</keyword>
<dbReference type="RefSeq" id="WP_072576453.1">
    <property type="nucleotide sequence ID" value="NZ_LWHB01000074.1"/>
</dbReference>
<feature type="domain" description="RimM N-terminal" evidence="6">
    <location>
        <begin position="10"/>
        <end position="91"/>
    </location>
</feature>
<evidence type="ECO:0000256" key="4">
    <source>
        <dbReference type="ARBA" id="ARBA00023186"/>
    </source>
</evidence>
<dbReference type="SUPFAM" id="SSF50346">
    <property type="entry name" value="PRC-barrel domain"/>
    <property type="match status" value="1"/>
</dbReference>
<organism evidence="8 9">
    <name type="scientific">Suttonella ornithocola</name>
    <dbReference type="NCBI Taxonomy" id="279832"/>
    <lineage>
        <taxon>Bacteria</taxon>
        <taxon>Pseudomonadati</taxon>
        <taxon>Pseudomonadota</taxon>
        <taxon>Gammaproteobacteria</taxon>
        <taxon>Cardiobacteriales</taxon>
        <taxon>Cardiobacteriaceae</taxon>
        <taxon>Suttonella</taxon>
    </lineage>
</organism>
<evidence type="ECO:0000313" key="8">
    <source>
        <dbReference type="EMBL" id="SUO94839.1"/>
    </source>
</evidence>
<comment type="subcellular location">
    <subcellularLocation>
        <location evidence="5">Cytoplasm</location>
    </subcellularLocation>
</comment>
<dbReference type="PANTHER" id="PTHR33692">
    <property type="entry name" value="RIBOSOME MATURATION FACTOR RIMM"/>
    <property type="match status" value="1"/>
</dbReference>
<comment type="subunit">
    <text evidence="5">Binds ribosomal protein uS19.</text>
</comment>
<feature type="domain" description="Ribosome maturation factor RimM PRC barrel" evidence="7">
    <location>
        <begin position="103"/>
        <end position="168"/>
    </location>
</feature>
<dbReference type="GO" id="GO:0005840">
    <property type="term" value="C:ribosome"/>
    <property type="evidence" value="ECO:0007669"/>
    <property type="project" value="InterPro"/>
</dbReference>
<dbReference type="PANTHER" id="PTHR33692:SF1">
    <property type="entry name" value="RIBOSOME MATURATION FACTOR RIMM"/>
    <property type="match status" value="1"/>
</dbReference>
<sequence>MKSNDAQVYLGRIVGVHGVRGWVKIHSDCRPREAILRYKKFLAKNTHQPTFSLVLKNGQKQNKSLIAQFEDINDRDAAMALMGTSLYVLRSEMPDLPEGEIYWADLLGLKVMNREDTFLGEIKEILETGANDVLIVKSDTQEHLIPYAIGTYIDEYDPETGTLYVDWDPKWSDISNE</sequence>